<comment type="caution">
    <text evidence="2">The sequence shown here is derived from an EMBL/GenBank/DDBJ whole genome shotgun (WGS) entry which is preliminary data.</text>
</comment>
<feature type="compositionally biased region" description="Low complexity" evidence="1">
    <location>
        <begin position="316"/>
        <end position="329"/>
    </location>
</feature>
<evidence type="ECO:0000256" key="1">
    <source>
        <dbReference type="SAM" id="MobiDB-lite"/>
    </source>
</evidence>
<feature type="region of interest" description="Disordered" evidence="1">
    <location>
        <begin position="310"/>
        <end position="329"/>
    </location>
</feature>
<organism evidence="2 3">
    <name type="scientific">Sinomonas flava</name>
    <dbReference type="NCBI Taxonomy" id="496857"/>
    <lineage>
        <taxon>Bacteria</taxon>
        <taxon>Bacillati</taxon>
        <taxon>Actinomycetota</taxon>
        <taxon>Actinomycetes</taxon>
        <taxon>Micrococcales</taxon>
        <taxon>Micrococcaceae</taxon>
        <taxon>Sinomonas</taxon>
    </lineage>
</organism>
<keyword evidence="3" id="KW-1185">Reference proteome</keyword>
<accession>A0ABP5NNN2</accession>
<dbReference type="RefSeq" id="WP_344299239.1">
    <property type="nucleotide sequence ID" value="NZ_BAAAQW010000004.1"/>
</dbReference>
<evidence type="ECO:0000313" key="3">
    <source>
        <dbReference type="Proteomes" id="UP001500432"/>
    </source>
</evidence>
<evidence type="ECO:0008006" key="4">
    <source>
        <dbReference type="Google" id="ProtNLM"/>
    </source>
</evidence>
<reference evidence="3" key="1">
    <citation type="journal article" date="2019" name="Int. J. Syst. Evol. Microbiol.">
        <title>The Global Catalogue of Microorganisms (GCM) 10K type strain sequencing project: providing services to taxonomists for standard genome sequencing and annotation.</title>
        <authorList>
            <consortium name="The Broad Institute Genomics Platform"/>
            <consortium name="The Broad Institute Genome Sequencing Center for Infectious Disease"/>
            <person name="Wu L."/>
            <person name="Ma J."/>
        </authorList>
    </citation>
    <scope>NUCLEOTIDE SEQUENCE [LARGE SCALE GENOMIC DNA]</scope>
    <source>
        <strain evidence="3">JCM 16034</strain>
    </source>
</reference>
<protein>
    <recommendedName>
        <fullName evidence="4">DUF559 domain-containing protein</fullName>
    </recommendedName>
</protein>
<proteinExistence type="predicted"/>
<gene>
    <name evidence="2" type="ORF">GCM10009849_16630</name>
</gene>
<dbReference type="Proteomes" id="UP001500432">
    <property type="component" value="Unassembled WGS sequence"/>
</dbReference>
<dbReference type="EMBL" id="BAAAQW010000004">
    <property type="protein sequence ID" value="GAA2199593.1"/>
    <property type="molecule type" value="Genomic_DNA"/>
</dbReference>
<evidence type="ECO:0000313" key="2">
    <source>
        <dbReference type="EMBL" id="GAA2199593.1"/>
    </source>
</evidence>
<name>A0ABP5NNN2_9MICC</name>
<sequence length="329" mass="36257">MTTRLPLPEPLRGRSFSLEEARALGASGSRLRASDLVIPTRGVRVPWDAAPSPEATVRPLLDVIAGGVASFTTAARIWQFPLPLAFQDDFSVHVTRLPGRSRTERPGVVCHRMKLGPEDVVDFHGLAVTSPLRTWLDLSGVLFRDDLVAIGDHLVCAHPPDFPRPREPLFSIEDITEFLDRKHRVRGLPAAREALALVRVGADSVPETKLRLAVVDAGLPEPSLNHVIRRPDGRAVAWPDQAFVEERVALQYDGGHHRSADQQANDNWRNRAVTDEDWDNVVVSARDVTQRGWDGVARFIGERLRLASAKARRTGAARPRTGTAPQLSA</sequence>